<dbReference type="Pfam" id="PF22302">
    <property type="entry name" value="DUF6968"/>
    <property type="match status" value="1"/>
</dbReference>
<dbReference type="RefSeq" id="WP_188516828.1">
    <property type="nucleotide sequence ID" value="NZ_BMES01000001.1"/>
</dbReference>
<sequence>MIITQKVIDIIKSSDEKVTVSIFAPERLKKDWSCRYEIQWPNEKTTRRAHGLDSAQALVLAIYMVGTDLYCSDFHKNGRMVVEGRPGGFGFPIPRIIRDDIPGYEDM</sequence>
<keyword evidence="3" id="KW-1185">Reference proteome</keyword>
<dbReference type="InterPro" id="IPR054241">
    <property type="entry name" value="DUF6968"/>
</dbReference>
<dbReference type="AlphaFoldDB" id="A0A917I666"/>
<evidence type="ECO:0000313" key="2">
    <source>
        <dbReference type="EMBL" id="GGH13840.1"/>
    </source>
</evidence>
<dbReference type="EMBL" id="BMES01000001">
    <property type="protein sequence ID" value="GGH13840.1"/>
    <property type="molecule type" value="Genomic_DNA"/>
</dbReference>
<comment type="caution">
    <text evidence="2">The sequence shown here is derived from an EMBL/GenBank/DDBJ whole genome shotgun (WGS) entry which is preliminary data.</text>
</comment>
<gene>
    <name evidence="2" type="ORF">GCM10007036_12710</name>
</gene>
<reference evidence="2" key="2">
    <citation type="submission" date="2020-09" db="EMBL/GenBank/DDBJ databases">
        <authorList>
            <person name="Sun Q."/>
            <person name="Zhou Y."/>
        </authorList>
    </citation>
    <scope>NUCLEOTIDE SEQUENCE</scope>
    <source>
        <strain evidence="2">CGMCC 1.12214</strain>
    </source>
</reference>
<dbReference type="Proteomes" id="UP000603912">
    <property type="component" value="Unassembled WGS sequence"/>
</dbReference>
<proteinExistence type="predicted"/>
<feature type="domain" description="DUF6968" evidence="1">
    <location>
        <begin position="9"/>
        <end position="93"/>
    </location>
</feature>
<protein>
    <recommendedName>
        <fullName evidence="1">DUF6968 domain-containing protein</fullName>
    </recommendedName>
</protein>
<name>A0A917I666_9HYPH</name>
<evidence type="ECO:0000313" key="3">
    <source>
        <dbReference type="Proteomes" id="UP000603912"/>
    </source>
</evidence>
<reference evidence="2" key="1">
    <citation type="journal article" date="2014" name="Int. J. Syst. Evol. Microbiol.">
        <title>Complete genome sequence of Corynebacterium casei LMG S-19264T (=DSM 44701T), isolated from a smear-ripened cheese.</title>
        <authorList>
            <consortium name="US DOE Joint Genome Institute (JGI-PGF)"/>
            <person name="Walter F."/>
            <person name="Albersmeier A."/>
            <person name="Kalinowski J."/>
            <person name="Ruckert C."/>
        </authorList>
    </citation>
    <scope>NUCLEOTIDE SEQUENCE</scope>
    <source>
        <strain evidence="2">CGMCC 1.12214</strain>
    </source>
</reference>
<accession>A0A917I666</accession>
<organism evidence="2 3">
    <name type="scientific">Alsobacter metallidurans</name>
    <dbReference type="NCBI Taxonomy" id="340221"/>
    <lineage>
        <taxon>Bacteria</taxon>
        <taxon>Pseudomonadati</taxon>
        <taxon>Pseudomonadota</taxon>
        <taxon>Alphaproteobacteria</taxon>
        <taxon>Hyphomicrobiales</taxon>
        <taxon>Alsobacteraceae</taxon>
        <taxon>Alsobacter</taxon>
    </lineage>
</organism>
<evidence type="ECO:0000259" key="1">
    <source>
        <dbReference type="Pfam" id="PF22302"/>
    </source>
</evidence>